<dbReference type="InterPro" id="IPR011042">
    <property type="entry name" value="6-blade_b-propeller_TolB-like"/>
</dbReference>
<dbReference type="GO" id="GO:0016787">
    <property type="term" value="F:hydrolase activity"/>
    <property type="evidence" value="ECO:0007669"/>
    <property type="project" value="InterPro"/>
</dbReference>
<dbReference type="SUPFAM" id="SSF50952">
    <property type="entry name" value="Soluble quinoprotein glucose dehydrogenase"/>
    <property type="match status" value="1"/>
</dbReference>
<dbReference type="InterPro" id="IPR011041">
    <property type="entry name" value="Quinoprot_gluc/sorb_DH_b-prop"/>
</dbReference>
<dbReference type="InterPro" id="IPR005084">
    <property type="entry name" value="CBM6"/>
</dbReference>
<dbReference type="InterPro" id="IPR013783">
    <property type="entry name" value="Ig-like_fold"/>
</dbReference>
<evidence type="ECO:0000313" key="6">
    <source>
        <dbReference type="Proteomes" id="UP000076447"/>
    </source>
</evidence>
<dbReference type="PATRIC" id="fig|43678.3.peg.1177"/>
<dbReference type="SUPFAM" id="SSF49299">
    <property type="entry name" value="PKD domain"/>
    <property type="match status" value="2"/>
</dbReference>
<evidence type="ECO:0000259" key="4">
    <source>
        <dbReference type="PROSITE" id="PS51175"/>
    </source>
</evidence>
<protein>
    <submittedName>
        <fullName evidence="5">Soluble aldose sugar dehydrogenase YliI</fullName>
        <ecNumber evidence="5">1.1.5.-</ecNumber>
    </submittedName>
</protein>
<evidence type="ECO:0000256" key="2">
    <source>
        <dbReference type="SAM" id="SignalP"/>
    </source>
</evidence>
<dbReference type="PROSITE" id="PS51175">
    <property type="entry name" value="CBM6"/>
    <property type="match status" value="1"/>
</dbReference>
<keyword evidence="1 2" id="KW-0732">Signal</keyword>
<dbReference type="InterPro" id="IPR029062">
    <property type="entry name" value="Class_I_gatase-like"/>
</dbReference>
<accession>A0A161YIT1</accession>
<dbReference type="Gene3D" id="2.60.120.200">
    <property type="match status" value="2"/>
</dbReference>
<dbReference type="Gene3D" id="2.60.40.10">
    <property type="entry name" value="Immunoglobulins"/>
    <property type="match status" value="2"/>
</dbReference>
<feature type="signal peptide" evidence="2">
    <location>
        <begin position="1"/>
        <end position="23"/>
    </location>
</feature>
<dbReference type="GO" id="GO:0005975">
    <property type="term" value="P:carbohydrate metabolic process"/>
    <property type="evidence" value="ECO:0007669"/>
    <property type="project" value="UniProtKB-ARBA"/>
</dbReference>
<dbReference type="CDD" id="cd00146">
    <property type="entry name" value="PKD"/>
    <property type="match status" value="2"/>
</dbReference>
<dbReference type="Pfam" id="PF03422">
    <property type="entry name" value="CBM_6"/>
    <property type="match status" value="1"/>
</dbReference>
<dbReference type="InterPro" id="IPR010496">
    <property type="entry name" value="AL/BT2_dom"/>
</dbReference>
<dbReference type="InterPro" id="IPR035986">
    <property type="entry name" value="PKD_dom_sf"/>
</dbReference>
<dbReference type="Pfam" id="PF06439">
    <property type="entry name" value="3keto-disac_hyd"/>
    <property type="match status" value="1"/>
</dbReference>
<dbReference type="InterPro" id="IPR012938">
    <property type="entry name" value="Glc/Sorbosone_DH"/>
</dbReference>
<dbReference type="Gene3D" id="2.120.10.30">
    <property type="entry name" value="TolB, C-terminal domain"/>
    <property type="match status" value="1"/>
</dbReference>
<reference evidence="5 6" key="1">
    <citation type="submission" date="2016-01" db="EMBL/GenBank/DDBJ databases">
        <title>Genome sequence of Oerskovia enterophila VJag, an agar and cellulose degrading bacterium.</title>
        <authorList>
            <person name="Poehlein A."/>
            <person name="Jag V."/>
            <person name="Bengelsdorf F."/>
            <person name="Duerre P."/>
            <person name="Daniel R."/>
        </authorList>
    </citation>
    <scope>NUCLEOTIDE SEQUENCE [LARGE SCALE GENOMIC DNA]</scope>
    <source>
        <strain evidence="5 6">VJag</strain>
    </source>
</reference>
<dbReference type="InterPro" id="IPR029010">
    <property type="entry name" value="ThuA-like"/>
</dbReference>
<dbReference type="Pfam" id="PF07995">
    <property type="entry name" value="GSDH"/>
    <property type="match status" value="1"/>
</dbReference>
<dbReference type="RefSeq" id="WP_068707599.1">
    <property type="nucleotide sequence ID" value="NZ_LRIE01000058.1"/>
</dbReference>
<evidence type="ECO:0000313" key="5">
    <source>
        <dbReference type="EMBL" id="KZM36168.1"/>
    </source>
</evidence>
<dbReference type="Gene3D" id="2.60.120.260">
    <property type="entry name" value="Galactose-binding domain-like"/>
    <property type="match status" value="1"/>
</dbReference>
<dbReference type="GO" id="GO:0030246">
    <property type="term" value="F:carbohydrate binding"/>
    <property type="evidence" value="ECO:0007669"/>
    <property type="project" value="InterPro"/>
</dbReference>
<dbReference type="EMBL" id="LRIE01000058">
    <property type="protein sequence ID" value="KZM36168.1"/>
    <property type="molecule type" value="Genomic_DNA"/>
</dbReference>
<dbReference type="SUPFAM" id="SSF49785">
    <property type="entry name" value="Galactose-binding domain-like"/>
    <property type="match status" value="1"/>
</dbReference>
<dbReference type="InterPro" id="IPR006584">
    <property type="entry name" value="Cellulose-bd_IV"/>
</dbReference>
<dbReference type="InterPro" id="IPR008979">
    <property type="entry name" value="Galactose-bd-like_sf"/>
</dbReference>
<evidence type="ECO:0000259" key="3">
    <source>
        <dbReference type="PROSITE" id="PS50093"/>
    </source>
</evidence>
<feature type="chain" id="PRO_5007830346" evidence="2">
    <location>
        <begin position="24"/>
        <end position="1839"/>
    </location>
</feature>
<feature type="domain" description="PKD" evidence="3">
    <location>
        <begin position="710"/>
        <end position="793"/>
    </location>
</feature>
<dbReference type="EC" id="1.1.5.-" evidence="5"/>
<dbReference type="Gene3D" id="2.60.120.560">
    <property type="entry name" value="Exo-inulinase, domain 1"/>
    <property type="match status" value="1"/>
</dbReference>
<dbReference type="PANTHER" id="PTHR40469:SF2">
    <property type="entry name" value="GALACTOSE-BINDING DOMAIN-LIKE SUPERFAMILY PROTEIN"/>
    <property type="match status" value="1"/>
</dbReference>
<dbReference type="InterPro" id="IPR000601">
    <property type="entry name" value="PKD_dom"/>
</dbReference>
<dbReference type="SMART" id="SM00606">
    <property type="entry name" value="CBD_IV"/>
    <property type="match status" value="1"/>
</dbReference>
<name>A0A161YIT1_9CELL</name>
<sequence length="1839" mass="194262">MSALLALTLAAPTLALTATPAAAHDEFSVLVFSKTAGFRHDAIPAGIATIKQLGVDNHFAVTATEDAGAFTEENLAGYDAVVWLSTTGDVLNGEQQAAFEAYIADGGGYAGVHAASDTEYDWPWYGELVGAYFSAHPQNQTANVVVADKDHPSTAHLPATWERYDEWYNFRENPRGDVHVLATLDEATYSPGGGAMGADHPTAWCQDVAGGRSWYTGGGHTQESYSDPAFVQHLLGGIQTAAGAVDAECGATVESSYEQITLAKGAEKTGEPIALAVLPEGDVLHTSRDGRVWYTTADATTSLAGTIPVYSHDEDGLQGVAVDPDFAENRWVYLYYAPRLSTPAGDAPENGTGPESFEAFDGYNQLSRFTLTDQNTIDLASEKKILEVEASRGTCCHAGGEIDFDAEGNLYLSTGDDTNPFASDGYTPIDERATRNPAYDAQRSSGNTNDLRGKLLRITMKDDGTYTVPEGNLFAPGTDKTRPEIYAMGFRNPFRFSVDKATGYVHLGDYGPDAGGANPNRGPGGSVEFNVITEPGNYGWPYCVGDNVPYVDYDFATGTSGAAFDCSAPKNTSPNNTGLVDLPPAIAAWQPYDGGNVPAFGSGGESPMGAVVYNYDPELVSETKFPQYYDGKPLLYEWERRWIKEAVLNEDGSPAGFAPALTGLNIRRPMNLEFGPDGSLYVLDYGSGYFGGAADSAVYRIDYVKGSRSPVAEIEASVTNGGVPLEVVLDGSASQHPENLPLTYAWDVDSDGTVDSTEPVVTHTYTAKGQYTARLTVTAPDGKTGVATTTITVGNTAPVVTLDLPQDGQFFDFGDQVPFKVTVTDAEDGTEVDCDNVVVEYILGHDNHGHPLSSATGCEGVLTTVKDEGHGLDANIFGVVNATYTDGGAEGVPSLTGDDEAVLHTRTKQAEYFTAQQGVQVVDKAAAEGAKQLGYIAPGDWFAFDRMNLKDITGISARYTSGNAGGLIDVRVGAADGPLLGTITMGSTGSWETHASSDVVPITDPGGTNTLFFLARSASGGTGDMFDVDSLHFAGKGAANNVAPRLTAVTGTPTTGDAPLDVTFTATATDADGDDLTYAWDFGDGGTGTGAQVAHTYTAGGAFTAKVTVTDPAGASASGTVKVTTFGALECTEPDPQRGPEDEFLGASINACRWDVHNYRPDLAEVRDGKWVVTTTDDDFYGTANSPVPNIVTTDQPGDTWTVETSFTAPLVRSAQQGGVIVYLDEKNYVKLDVVGNDDGSVRAELRSEVGDVTQNPQPGIDNLAKPVYGEYQLRLSRAGDTFTGQVSVDNGQTWAALPGGVKNPAAQDAGVGVFALGKLAGAAQIDVAFDYVRLVDGTTPPTCEGTTASDTFEGTELDACRWYVVNPDASKLAVSDGALRLTTTDDDVFGATNSTVPNILRNKIVTGDRWTVETTITSDLTQNYHQGGLMVFKDQANYVKVGVIHNGAAAGTVGFEARSEKGDVVQNPQPGVSDLPREADKTYHVRLTRDQDTFTGSWSLDGVTWTDLAPVTNDTLAGIAPGPFALGKNQTAPTTVAFSDVTFVEDEPEVCEPATPADGYRMLFDGTAESLAGWKMAGPGGFELQEDCSMLSTGGMGLLWYPEELEAYSLTLDWKMAGDDNSGVFVGFPDPGNDPWVAVNQGYEIQIDATDADDRTTGAIYTFQSADLAARDAVLKAPGEWNSYEITVEGQRIRVFLNGTLINDFTSTAPSRDLSSGYIGLQNHGNGDDVSFRNVQVKDLTAEPEPEVEVTTTVRSQCVGRTANVSVRVVNDEDVPADIVVTTPFGTKTFLGVAPGKSAHQSFSARAGAVEAGVAQVTATAGGRTTTFDVAYGATSCG</sequence>
<dbReference type="InterPro" id="IPR041542">
    <property type="entry name" value="GH43_C2"/>
</dbReference>
<dbReference type="InterPro" id="IPR013320">
    <property type="entry name" value="ConA-like_dom_sf"/>
</dbReference>
<feature type="domain" description="PKD" evidence="3">
    <location>
        <begin position="1045"/>
        <end position="1124"/>
    </location>
</feature>
<dbReference type="SMART" id="SM00089">
    <property type="entry name" value="PKD"/>
    <property type="match status" value="2"/>
</dbReference>
<dbReference type="InterPro" id="IPR022409">
    <property type="entry name" value="PKD/Chitinase_dom"/>
</dbReference>
<dbReference type="PANTHER" id="PTHR40469">
    <property type="entry name" value="SECRETED GLYCOSYL HYDROLASE"/>
    <property type="match status" value="1"/>
</dbReference>
<gene>
    <name evidence="5" type="primary">yliI_1</name>
    <name evidence="5" type="ORF">OJAG_11270</name>
</gene>
<dbReference type="SUPFAM" id="SSF52317">
    <property type="entry name" value="Class I glutamine amidotransferase-like"/>
    <property type="match status" value="1"/>
</dbReference>
<evidence type="ECO:0000256" key="1">
    <source>
        <dbReference type="ARBA" id="ARBA00022729"/>
    </source>
</evidence>
<feature type="domain" description="CBM6" evidence="4">
    <location>
        <begin position="906"/>
        <end position="1034"/>
    </location>
</feature>
<proteinExistence type="predicted"/>
<comment type="caution">
    <text evidence="5">The sequence shown here is derived from an EMBL/GenBank/DDBJ whole genome shotgun (WGS) entry which is preliminary data.</text>
</comment>
<keyword evidence="5" id="KW-0560">Oxidoreductase</keyword>
<dbReference type="SUPFAM" id="SSF49899">
    <property type="entry name" value="Concanavalin A-like lectins/glucanases"/>
    <property type="match status" value="2"/>
</dbReference>
<dbReference type="PROSITE" id="PS50093">
    <property type="entry name" value="PKD"/>
    <property type="match status" value="2"/>
</dbReference>
<dbReference type="Pfam" id="PF06283">
    <property type="entry name" value="ThuA"/>
    <property type="match status" value="1"/>
</dbReference>
<dbReference type="Gene3D" id="3.40.50.880">
    <property type="match status" value="1"/>
</dbReference>
<dbReference type="Proteomes" id="UP000076447">
    <property type="component" value="Unassembled WGS sequence"/>
</dbReference>
<dbReference type="Pfam" id="PF17851">
    <property type="entry name" value="GH43_C2"/>
    <property type="match status" value="1"/>
</dbReference>
<dbReference type="Pfam" id="PF18911">
    <property type="entry name" value="PKD_4"/>
    <property type="match status" value="2"/>
</dbReference>
<dbReference type="STRING" id="43678.OJAG_11270"/>
<dbReference type="CDD" id="cd04084">
    <property type="entry name" value="CBM6_xylanase-like"/>
    <property type="match status" value="1"/>
</dbReference>
<organism evidence="5 6">
    <name type="scientific">Oerskovia enterophila</name>
    <dbReference type="NCBI Taxonomy" id="43678"/>
    <lineage>
        <taxon>Bacteria</taxon>
        <taxon>Bacillati</taxon>
        <taxon>Actinomycetota</taxon>
        <taxon>Actinomycetes</taxon>
        <taxon>Micrococcales</taxon>
        <taxon>Cellulomonadaceae</taxon>
        <taxon>Oerskovia</taxon>
    </lineage>
</organism>
<dbReference type="GO" id="GO:0016491">
    <property type="term" value="F:oxidoreductase activity"/>
    <property type="evidence" value="ECO:0007669"/>
    <property type="project" value="UniProtKB-KW"/>
</dbReference>